<dbReference type="Gene3D" id="3.20.20.370">
    <property type="entry name" value="Glycoside hydrolase/deacetylase"/>
    <property type="match status" value="1"/>
</dbReference>
<dbReference type="GO" id="GO:0005975">
    <property type="term" value="P:carbohydrate metabolic process"/>
    <property type="evidence" value="ECO:0007669"/>
    <property type="project" value="InterPro"/>
</dbReference>
<reference evidence="3 4" key="1">
    <citation type="journal article" date="2016" name="Genome Biol. Evol.">
        <title>Gene Family Evolution Reflects Adaptation to Soil Environmental Stressors in the Genome of the Collembolan Orchesella cincta.</title>
        <authorList>
            <person name="Faddeeva-Vakhrusheva A."/>
            <person name="Derks M.F."/>
            <person name="Anvar S.Y."/>
            <person name="Agamennone V."/>
            <person name="Suring W."/>
            <person name="Smit S."/>
            <person name="van Straalen N.M."/>
            <person name="Roelofs D."/>
        </authorList>
    </citation>
    <scope>NUCLEOTIDE SEQUENCE [LARGE SCALE GENOMIC DNA]</scope>
    <source>
        <tissue evidence="3">Mixed pool</tissue>
    </source>
</reference>
<protein>
    <submittedName>
        <fullName evidence="3">Chitooligosaccharide deacetylase</fullName>
    </submittedName>
</protein>
<dbReference type="EMBL" id="LJIJ01000093">
    <property type="protein sequence ID" value="ODN02879.1"/>
    <property type="molecule type" value="Genomic_DNA"/>
</dbReference>
<organism evidence="3 4">
    <name type="scientific">Orchesella cincta</name>
    <name type="common">Springtail</name>
    <name type="synonym">Podura cincta</name>
    <dbReference type="NCBI Taxonomy" id="48709"/>
    <lineage>
        <taxon>Eukaryota</taxon>
        <taxon>Metazoa</taxon>
        <taxon>Ecdysozoa</taxon>
        <taxon>Arthropoda</taxon>
        <taxon>Hexapoda</taxon>
        <taxon>Collembola</taxon>
        <taxon>Entomobryomorpha</taxon>
        <taxon>Entomobryoidea</taxon>
        <taxon>Orchesellidae</taxon>
        <taxon>Orchesellinae</taxon>
        <taxon>Orchesella</taxon>
    </lineage>
</organism>
<dbReference type="OrthoDB" id="504708at2759"/>
<dbReference type="InterPro" id="IPR011330">
    <property type="entry name" value="Glyco_hydro/deAcase_b/a-brl"/>
</dbReference>
<dbReference type="InterPro" id="IPR002509">
    <property type="entry name" value="NODB_dom"/>
</dbReference>
<comment type="caution">
    <text evidence="3">The sequence shown here is derived from an EMBL/GenBank/DDBJ whole genome shotgun (WGS) entry which is preliminary data.</text>
</comment>
<accession>A0A1D2NCB7</accession>
<feature type="domain" description="NodB homology" evidence="2">
    <location>
        <begin position="63"/>
        <end position="175"/>
    </location>
</feature>
<dbReference type="PANTHER" id="PTHR45985">
    <property type="match status" value="1"/>
</dbReference>
<evidence type="ECO:0000259" key="2">
    <source>
        <dbReference type="Pfam" id="PF01522"/>
    </source>
</evidence>
<dbReference type="OMA" id="WANEVVG"/>
<proteinExistence type="predicted"/>
<sequence length="399" mass="44824">MFGSRLLLTTALCLGYVAIILGQTVTPAPACTDQIRDENCTLPACRCSGNDIPGNLDIAQVPQLVFLTFDDAVAIQNIDFYREVLFHRKNPNNQSITATFFITHEYTNYTLVHELYRLNHDIALHSMTHNPLTAYWASLNATMWQREVVDQREQLASFARVPATIQGLRAPFLQIGGDPMYTVLAQGGFKWECSRPTLNFRKPGLWPYTADYRSSQDCQIAPCPVGQYKGFWTVPMIDMMGEDNEGCAMVDTCTPVPETADATYNLLMKNFNDQYTGSEANRAPFGIFTHAAWLNGTDDEGIAARREGYSRFLDYLGTKNDVYIVGISQALEWVKNPIPLAQIANSTLFKNPTRANNCPTVYNCRYAPEQTPFPTERYMSLCSPCPPMYPWIGNPLGRP</sequence>
<dbReference type="PANTHER" id="PTHR45985:SF8">
    <property type="entry name" value="CHITIN DEACETYLASE-LIKE 9, ISOFORM A"/>
    <property type="match status" value="1"/>
</dbReference>
<dbReference type="GO" id="GO:0016810">
    <property type="term" value="F:hydrolase activity, acting on carbon-nitrogen (but not peptide) bonds"/>
    <property type="evidence" value="ECO:0007669"/>
    <property type="project" value="InterPro"/>
</dbReference>
<keyword evidence="1" id="KW-0732">Signal</keyword>
<dbReference type="InterPro" id="IPR052740">
    <property type="entry name" value="CE4"/>
</dbReference>
<feature type="chain" id="PRO_5008905347" evidence="1">
    <location>
        <begin position="23"/>
        <end position="399"/>
    </location>
</feature>
<evidence type="ECO:0000256" key="1">
    <source>
        <dbReference type="SAM" id="SignalP"/>
    </source>
</evidence>
<feature type="signal peptide" evidence="1">
    <location>
        <begin position="1"/>
        <end position="22"/>
    </location>
</feature>
<dbReference type="Pfam" id="PF01522">
    <property type="entry name" value="Polysacc_deac_1"/>
    <property type="match status" value="1"/>
</dbReference>
<dbReference type="STRING" id="48709.A0A1D2NCB7"/>
<evidence type="ECO:0000313" key="3">
    <source>
        <dbReference type="EMBL" id="ODN02879.1"/>
    </source>
</evidence>
<dbReference type="Proteomes" id="UP000094527">
    <property type="component" value="Unassembled WGS sequence"/>
</dbReference>
<keyword evidence="4" id="KW-1185">Reference proteome</keyword>
<gene>
    <name evidence="3" type="ORF">Ocin01_03798</name>
</gene>
<dbReference type="SUPFAM" id="SSF88713">
    <property type="entry name" value="Glycoside hydrolase/deacetylase"/>
    <property type="match status" value="1"/>
</dbReference>
<name>A0A1D2NCB7_ORCCI</name>
<evidence type="ECO:0000313" key="4">
    <source>
        <dbReference type="Proteomes" id="UP000094527"/>
    </source>
</evidence>
<dbReference type="AlphaFoldDB" id="A0A1D2NCB7"/>